<reference evidence="2" key="1">
    <citation type="submission" date="2012-12" db="EMBL/GenBank/DDBJ databases">
        <authorList>
            <person name="Pethick F.E."/>
            <person name="MacFadyen A.C."/>
            <person name="Tang Z."/>
            <person name="Sangal V."/>
            <person name="Tze-Tze L."/>
            <person name="Chu J."/>
            <person name="Guo M."/>
            <person name="Kirby R."/>
            <person name="Hoskisson P.A."/>
            <person name="Herron P.R."/>
            <person name="Hunter I.S."/>
        </authorList>
    </citation>
    <scope>NUCLEOTIDE SEQUENCE</scope>
    <source>
        <strain evidence="2">ATCC 10970</strain>
    </source>
</reference>
<feature type="region of interest" description="Disordered" evidence="1">
    <location>
        <begin position="25"/>
        <end position="52"/>
    </location>
</feature>
<evidence type="ECO:0000313" key="2">
    <source>
        <dbReference type="EMBL" id="QST85537.1"/>
    </source>
</evidence>
<evidence type="ECO:0000313" key="3">
    <source>
        <dbReference type="Proteomes" id="UP000011074"/>
    </source>
</evidence>
<dbReference type="EMBL" id="CP048261">
    <property type="protein sequence ID" value="QST85537.1"/>
    <property type="molecule type" value="Genomic_DNA"/>
</dbReference>
<dbReference type="GeneID" id="66860375"/>
<dbReference type="RefSeq" id="WP_156100303.1">
    <property type="nucleotide sequence ID" value="NZ_CP048261.1"/>
</dbReference>
<reference evidence="2" key="3">
    <citation type="journal article" date="2021" name="bioRxiv">
        <title>Bilateral symmetry of linear streptomycete chromosomes.</title>
        <authorList>
            <person name="Algora-Gallardo L."/>
            <person name="Schniete J.K."/>
            <person name="Mark D.R."/>
            <person name="Hunter I.S."/>
            <person name="Herron P.R."/>
        </authorList>
    </citation>
    <scope>NUCLEOTIDE SEQUENCE</scope>
    <source>
        <strain evidence="2">ATCC 10970</strain>
    </source>
</reference>
<organism evidence="2 3">
    <name type="scientific">Streptomyces rimosus subsp. rimosus (strain ATCC 10970 / DSM 40260 / JCM 4667 / NRRL 2234)</name>
    <dbReference type="NCBI Taxonomy" id="1265868"/>
    <lineage>
        <taxon>Bacteria</taxon>
        <taxon>Bacillati</taxon>
        <taxon>Actinomycetota</taxon>
        <taxon>Actinomycetes</taxon>
        <taxon>Kitasatosporales</taxon>
        <taxon>Streptomycetaceae</taxon>
        <taxon>Streptomyces</taxon>
    </lineage>
</organism>
<dbReference type="AlphaFoldDB" id="A0A8A1UYJ6"/>
<evidence type="ECO:0000256" key="1">
    <source>
        <dbReference type="SAM" id="MobiDB-lite"/>
    </source>
</evidence>
<reference evidence="2" key="2">
    <citation type="submission" date="2020-01" db="EMBL/GenBank/DDBJ databases">
        <authorList>
            <person name="Algora L."/>
            <person name="Schniete J.K."/>
            <person name="MacFadyen A."/>
            <person name="Hoskisson P.A."/>
            <person name="Hunter I.S."/>
            <person name="Herron P.R."/>
        </authorList>
    </citation>
    <scope>NUCLEOTIDE SEQUENCE</scope>
    <source>
        <strain evidence="2">ATCC 10970</strain>
    </source>
</reference>
<accession>A0A8A1UYJ6</accession>
<proteinExistence type="predicted"/>
<feature type="compositionally biased region" description="Acidic residues" evidence="1">
    <location>
        <begin position="41"/>
        <end position="52"/>
    </location>
</feature>
<protein>
    <submittedName>
        <fullName evidence="2">Uncharacterized protein</fullName>
    </submittedName>
</protein>
<gene>
    <name evidence="2" type="ORF">SRIM_040345</name>
</gene>
<dbReference type="Proteomes" id="UP000011074">
    <property type="component" value="Chromosome"/>
</dbReference>
<name>A0A8A1UYJ6_STRR1</name>
<sequence length="52" mass="5465">MSSGHQSFFDPRGEGRVTRAQVLTEAHPGSPLQHATWVIEGDGDGGDDEGDG</sequence>